<feature type="compositionally biased region" description="Polar residues" evidence="8">
    <location>
        <begin position="78"/>
        <end position="99"/>
    </location>
</feature>
<name>A0A6A6VUU5_9PEZI</name>
<evidence type="ECO:0000256" key="1">
    <source>
        <dbReference type="ARBA" id="ARBA00004567"/>
    </source>
</evidence>
<evidence type="ECO:0000256" key="7">
    <source>
        <dbReference type="ARBA" id="ARBA00023242"/>
    </source>
</evidence>
<feature type="compositionally biased region" description="Polar residues" evidence="8">
    <location>
        <begin position="30"/>
        <end position="47"/>
    </location>
</feature>
<dbReference type="GO" id="GO:0015031">
    <property type="term" value="P:protein transport"/>
    <property type="evidence" value="ECO:0007669"/>
    <property type="project" value="UniProtKB-KW"/>
</dbReference>
<evidence type="ECO:0000256" key="4">
    <source>
        <dbReference type="ARBA" id="ARBA00022927"/>
    </source>
</evidence>
<feature type="compositionally biased region" description="Low complexity" evidence="8">
    <location>
        <begin position="221"/>
        <end position="233"/>
    </location>
</feature>
<keyword evidence="10" id="KW-1185">Reference proteome</keyword>
<dbReference type="EMBL" id="ML996588">
    <property type="protein sequence ID" value="KAF2753037.1"/>
    <property type="molecule type" value="Genomic_DNA"/>
</dbReference>
<evidence type="ECO:0000256" key="5">
    <source>
        <dbReference type="ARBA" id="ARBA00023010"/>
    </source>
</evidence>
<keyword evidence="7" id="KW-0539">Nucleus</keyword>
<organism evidence="9 10">
    <name type="scientific">Pseudovirgaria hyperparasitica</name>
    <dbReference type="NCBI Taxonomy" id="470096"/>
    <lineage>
        <taxon>Eukaryota</taxon>
        <taxon>Fungi</taxon>
        <taxon>Dikarya</taxon>
        <taxon>Ascomycota</taxon>
        <taxon>Pezizomycotina</taxon>
        <taxon>Dothideomycetes</taxon>
        <taxon>Dothideomycetes incertae sedis</taxon>
        <taxon>Acrospermales</taxon>
        <taxon>Acrospermaceae</taxon>
        <taxon>Pseudovirgaria</taxon>
    </lineage>
</organism>
<comment type="subcellular location">
    <subcellularLocation>
        <location evidence="1">Nucleus</location>
        <location evidence="1">Nuclear pore complex</location>
    </subcellularLocation>
</comment>
<evidence type="ECO:0000256" key="8">
    <source>
        <dbReference type="SAM" id="MobiDB-lite"/>
    </source>
</evidence>
<evidence type="ECO:0000256" key="2">
    <source>
        <dbReference type="ARBA" id="ARBA00022448"/>
    </source>
</evidence>
<evidence type="ECO:0000313" key="10">
    <source>
        <dbReference type="Proteomes" id="UP000799437"/>
    </source>
</evidence>
<keyword evidence="3" id="KW-0509">mRNA transport</keyword>
<feature type="compositionally biased region" description="Gly residues" evidence="8">
    <location>
        <begin position="159"/>
        <end position="177"/>
    </location>
</feature>
<dbReference type="PANTHER" id="PTHR13437">
    <property type="entry name" value="NUCLEOPORIN P58/P45 NUCLEOPORIN-LIKE PROTEIN 1"/>
    <property type="match status" value="1"/>
</dbReference>
<dbReference type="GO" id="GO:0005643">
    <property type="term" value="C:nuclear pore"/>
    <property type="evidence" value="ECO:0007669"/>
    <property type="project" value="UniProtKB-SubCell"/>
</dbReference>
<dbReference type="Pfam" id="PF13634">
    <property type="entry name" value="Nucleoporin_FG"/>
    <property type="match status" value="2"/>
</dbReference>
<dbReference type="InterPro" id="IPR025574">
    <property type="entry name" value="Nucleoporin_FG_rpt"/>
</dbReference>
<feature type="region of interest" description="Disordered" evidence="8">
    <location>
        <begin position="22"/>
        <end position="238"/>
    </location>
</feature>
<gene>
    <name evidence="9" type="ORF">EJ05DRAFT_480752</name>
</gene>
<accession>A0A6A6VUU5</accession>
<dbReference type="InterPro" id="IPR024882">
    <property type="entry name" value="NUP58/p45/49"/>
</dbReference>
<dbReference type="Pfam" id="PF21121">
    <property type="entry name" value="Nup49_C"/>
    <property type="match status" value="1"/>
</dbReference>
<keyword evidence="4" id="KW-0653">Protein transport</keyword>
<feature type="compositionally biased region" description="Low complexity" evidence="8">
    <location>
        <begin position="107"/>
        <end position="121"/>
    </location>
</feature>
<feature type="compositionally biased region" description="Polar residues" evidence="8">
    <location>
        <begin position="180"/>
        <end position="220"/>
    </location>
</feature>
<evidence type="ECO:0000256" key="6">
    <source>
        <dbReference type="ARBA" id="ARBA00023132"/>
    </source>
</evidence>
<reference evidence="9" key="1">
    <citation type="journal article" date="2020" name="Stud. Mycol.">
        <title>101 Dothideomycetes genomes: a test case for predicting lifestyles and emergence of pathogens.</title>
        <authorList>
            <person name="Haridas S."/>
            <person name="Albert R."/>
            <person name="Binder M."/>
            <person name="Bloem J."/>
            <person name="Labutti K."/>
            <person name="Salamov A."/>
            <person name="Andreopoulos B."/>
            <person name="Baker S."/>
            <person name="Barry K."/>
            <person name="Bills G."/>
            <person name="Bluhm B."/>
            <person name="Cannon C."/>
            <person name="Castanera R."/>
            <person name="Culley D."/>
            <person name="Daum C."/>
            <person name="Ezra D."/>
            <person name="Gonzalez J."/>
            <person name="Henrissat B."/>
            <person name="Kuo A."/>
            <person name="Liang C."/>
            <person name="Lipzen A."/>
            <person name="Lutzoni F."/>
            <person name="Magnuson J."/>
            <person name="Mondo S."/>
            <person name="Nolan M."/>
            <person name="Ohm R."/>
            <person name="Pangilinan J."/>
            <person name="Park H.-J."/>
            <person name="Ramirez L."/>
            <person name="Alfaro M."/>
            <person name="Sun H."/>
            <person name="Tritt A."/>
            <person name="Yoshinaga Y."/>
            <person name="Zwiers L.-H."/>
            <person name="Turgeon B."/>
            <person name="Goodwin S."/>
            <person name="Spatafora J."/>
            <person name="Crous P."/>
            <person name="Grigoriev I."/>
        </authorList>
    </citation>
    <scope>NUCLEOTIDE SEQUENCE</scope>
    <source>
        <strain evidence="9">CBS 121739</strain>
    </source>
</reference>
<evidence type="ECO:0000313" key="9">
    <source>
        <dbReference type="EMBL" id="KAF2753037.1"/>
    </source>
</evidence>
<keyword evidence="2" id="KW-0813">Transport</keyword>
<evidence type="ECO:0000256" key="3">
    <source>
        <dbReference type="ARBA" id="ARBA00022816"/>
    </source>
</evidence>
<dbReference type="RefSeq" id="XP_033595488.1">
    <property type="nucleotide sequence ID" value="XM_033744927.1"/>
</dbReference>
<sequence length="482" mass="50030">MSGFGRSNSLSINTSQTNSLFNSGAAAQPQRGNSLFGSTTNTAQTSGLFGAPAATTQPQTGGLFGASTKAPSTGGLFGNTTSQPQSSGLFGQTTSSAPQSGGLFGNAASTQAPQTQNTATAGSGLFGQSQATGTTGGLFGGNNTAQSQPQASSSLFGGTTLGGGTQTQGQQSGGLFGGLNNQNKPATPSLFGASSTTQAQSKPTLFGSTQPAQATGSSLFGGQNNAQQQNAGASTNTVPGVTIDLSNLRPSTRFSDLHESLKNEIVQMENFIQQQLQYHTQISVFLPSMQEKIASVAPDVEYLSSRLNAVETALDNDANDIHNVKLSVKRDAEEARLSFMAIEQLKLPSQFHYPGNSGFGTSLPRSSLADQDISSAVDMASYFESKQAGLSEAITQHQAHLEEIESHLHTVEASTMQKARELTELRDRGASGMGQTPAKHDGLKDLGMTFQAFEAAILNLATKVGETREGLINVILGNRNGM</sequence>
<keyword evidence="6" id="KW-0906">Nuclear pore complex</keyword>
<dbReference type="GO" id="GO:0008139">
    <property type="term" value="F:nuclear localization sequence binding"/>
    <property type="evidence" value="ECO:0007669"/>
    <property type="project" value="InterPro"/>
</dbReference>
<dbReference type="GO" id="GO:0051028">
    <property type="term" value="P:mRNA transport"/>
    <property type="evidence" value="ECO:0007669"/>
    <property type="project" value="UniProtKB-KW"/>
</dbReference>
<dbReference type="PANTHER" id="PTHR13437:SF2">
    <property type="entry name" value="NUCLEOPORIN P58_P45"/>
    <property type="match status" value="1"/>
</dbReference>
<dbReference type="GO" id="GO:0017056">
    <property type="term" value="F:structural constituent of nuclear pore"/>
    <property type="evidence" value="ECO:0007669"/>
    <property type="project" value="InterPro"/>
</dbReference>
<dbReference type="OrthoDB" id="2538017at2759"/>
<keyword evidence="5" id="KW-0811">Translocation</keyword>
<protein>
    <submittedName>
        <fullName evidence="9">Uncharacterized protein</fullName>
    </submittedName>
</protein>
<dbReference type="Proteomes" id="UP000799437">
    <property type="component" value="Unassembled WGS sequence"/>
</dbReference>
<dbReference type="GeneID" id="54485981"/>
<dbReference type="AlphaFoldDB" id="A0A6A6VUU5"/>
<proteinExistence type="predicted"/>